<comment type="catalytic activity">
    <reaction evidence="1">
        <text>ATP + protein L-histidine = ADP + protein N-phospho-L-histidine.</text>
        <dbReference type="EC" id="2.7.13.3"/>
    </reaction>
</comment>
<evidence type="ECO:0000256" key="4">
    <source>
        <dbReference type="ARBA" id="ARBA00022679"/>
    </source>
</evidence>
<dbReference type="PANTHER" id="PTHR43065">
    <property type="entry name" value="SENSOR HISTIDINE KINASE"/>
    <property type="match status" value="1"/>
</dbReference>
<dbReference type="InterPro" id="IPR035965">
    <property type="entry name" value="PAS-like_dom_sf"/>
</dbReference>
<evidence type="ECO:0000256" key="2">
    <source>
        <dbReference type="ARBA" id="ARBA00012438"/>
    </source>
</evidence>
<accession>A0ABS8JGN9</accession>
<dbReference type="SMART" id="SM00387">
    <property type="entry name" value="HATPase_c"/>
    <property type="match status" value="1"/>
</dbReference>
<dbReference type="Pfam" id="PF00512">
    <property type="entry name" value="HisKA"/>
    <property type="match status" value="1"/>
</dbReference>
<keyword evidence="7" id="KW-0067">ATP-binding</keyword>
<organism evidence="11 12">
    <name type="scientific">Noviluteimonas lactosilytica</name>
    <dbReference type="NCBI Taxonomy" id="2888523"/>
    <lineage>
        <taxon>Bacteria</taxon>
        <taxon>Pseudomonadati</taxon>
        <taxon>Pseudomonadota</taxon>
        <taxon>Gammaproteobacteria</taxon>
        <taxon>Lysobacterales</taxon>
        <taxon>Lysobacteraceae</taxon>
        <taxon>Noviluteimonas</taxon>
    </lineage>
</organism>
<gene>
    <name evidence="11" type="ORF">LK996_06430</name>
</gene>
<dbReference type="CDD" id="cd00130">
    <property type="entry name" value="PAS"/>
    <property type="match status" value="1"/>
</dbReference>
<dbReference type="InterPro" id="IPR004358">
    <property type="entry name" value="Sig_transdc_His_kin-like_C"/>
</dbReference>
<evidence type="ECO:0000259" key="9">
    <source>
        <dbReference type="PROSITE" id="PS50109"/>
    </source>
</evidence>
<dbReference type="PANTHER" id="PTHR43065:SF10">
    <property type="entry name" value="PEROXIDE STRESS-ACTIVATED HISTIDINE KINASE MAK3"/>
    <property type="match status" value="1"/>
</dbReference>
<evidence type="ECO:0000313" key="11">
    <source>
        <dbReference type="EMBL" id="MCC8362710.1"/>
    </source>
</evidence>
<dbReference type="PROSITE" id="PS50109">
    <property type="entry name" value="HIS_KIN"/>
    <property type="match status" value="1"/>
</dbReference>
<feature type="domain" description="Histidine kinase" evidence="9">
    <location>
        <begin position="174"/>
        <end position="388"/>
    </location>
</feature>
<dbReference type="Gene3D" id="3.30.565.10">
    <property type="entry name" value="Histidine kinase-like ATPase, C-terminal domain"/>
    <property type="match status" value="1"/>
</dbReference>
<dbReference type="SUPFAM" id="SSF55785">
    <property type="entry name" value="PYP-like sensor domain (PAS domain)"/>
    <property type="match status" value="1"/>
</dbReference>
<dbReference type="EMBL" id="JAJGAK010000001">
    <property type="protein sequence ID" value="MCC8362710.1"/>
    <property type="molecule type" value="Genomic_DNA"/>
</dbReference>
<dbReference type="RefSeq" id="WP_230526292.1">
    <property type="nucleotide sequence ID" value="NZ_JAJGAK010000001.1"/>
</dbReference>
<dbReference type="InterPro" id="IPR003594">
    <property type="entry name" value="HATPase_dom"/>
</dbReference>
<dbReference type="CDD" id="cd00082">
    <property type="entry name" value="HisKA"/>
    <property type="match status" value="1"/>
</dbReference>
<comment type="caution">
    <text evidence="11">The sequence shown here is derived from an EMBL/GenBank/DDBJ whole genome shotgun (WGS) entry which is preliminary data.</text>
</comment>
<evidence type="ECO:0000313" key="12">
    <source>
        <dbReference type="Proteomes" id="UP001165293"/>
    </source>
</evidence>
<keyword evidence="3" id="KW-0597">Phosphoprotein</keyword>
<dbReference type="PRINTS" id="PR00344">
    <property type="entry name" value="BCTRLSENSOR"/>
</dbReference>
<dbReference type="EC" id="2.7.13.3" evidence="2"/>
<dbReference type="Pfam" id="PF13188">
    <property type="entry name" value="PAS_8"/>
    <property type="match status" value="1"/>
</dbReference>
<keyword evidence="4" id="KW-0808">Transferase</keyword>
<dbReference type="NCBIfam" id="TIGR00229">
    <property type="entry name" value="sensory_box"/>
    <property type="match status" value="1"/>
</dbReference>
<feature type="domain" description="PAS" evidence="10">
    <location>
        <begin position="42"/>
        <end position="86"/>
    </location>
</feature>
<evidence type="ECO:0000256" key="5">
    <source>
        <dbReference type="ARBA" id="ARBA00022741"/>
    </source>
</evidence>
<evidence type="ECO:0000256" key="8">
    <source>
        <dbReference type="ARBA" id="ARBA00023012"/>
    </source>
</evidence>
<dbReference type="InterPro" id="IPR036890">
    <property type="entry name" value="HATPase_C_sf"/>
</dbReference>
<dbReference type="Gene3D" id="1.10.287.130">
    <property type="match status" value="1"/>
</dbReference>
<dbReference type="SMART" id="SM00091">
    <property type="entry name" value="PAS"/>
    <property type="match status" value="1"/>
</dbReference>
<keyword evidence="8" id="KW-0902">Two-component regulatory system</keyword>
<reference evidence="11" key="1">
    <citation type="submission" date="2021-10" db="EMBL/GenBank/DDBJ databases">
        <authorList>
            <person name="Lyu M."/>
            <person name="Wang X."/>
            <person name="Meng X."/>
            <person name="Xu K."/>
        </authorList>
    </citation>
    <scope>NUCLEOTIDE SEQUENCE</scope>
    <source>
        <strain evidence="11">A6</strain>
    </source>
</reference>
<dbReference type="InterPro" id="IPR000014">
    <property type="entry name" value="PAS"/>
</dbReference>
<dbReference type="Gene3D" id="3.30.450.20">
    <property type="entry name" value="PAS domain"/>
    <property type="match status" value="1"/>
</dbReference>
<dbReference type="InterPro" id="IPR005467">
    <property type="entry name" value="His_kinase_dom"/>
</dbReference>
<dbReference type="InterPro" id="IPR036097">
    <property type="entry name" value="HisK_dim/P_sf"/>
</dbReference>
<evidence type="ECO:0000259" key="10">
    <source>
        <dbReference type="PROSITE" id="PS50112"/>
    </source>
</evidence>
<sequence length="389" mass="42563">MDHPSGRHGKSRDGNVVHAASFGAARPRGLFGRLLSPAKTVTWNDMRALLDAAPFAGLLIDGDDRIVAANHEVERLFGYGHDALDGMMLASIVPARRQGFVEGRTDEVVARRGDGTEAAIDITFKRVALEERDAWLVVAADATERWRMQRDAARQRDELAHLSRVAMLGELSGALAHELNQPLSAILSNAQAAQRLLRFDPPEMTEVEDILADIVADDRRAGDVIQRLRTWLRKEQVEHVPLGVNGVVLDALHLVRGDLQQRNVDVQLELAGDVPHVLGDRIQLQQVLLNLVMNGADAMEGATTPRTLCVRTAATAHGARVDVLDFGRGIAPEIRHRMFEPFETTKPNGMGMGLAVCRTIVEAHGGHVWAEDRPEGGTRVAFELPEVAP</sequence>
<evidence type="ECO:0000256" key="7">
    <source>
        <dbReference type="ARBA" id="ARBA00022840"/>
    </source>
</evidence>
<evidence type="ECO:0000256" key="1">
    <source>
        <dbReference type="ARBA" id="ARBA00000085"/>
    </source>
</evidence>
<dbReference type="SUPFAM" id="SSF47384">
    <property type="entry name" value="Homodimeric domain of signal transducing histidine kinase"/>
    <property type="match status" value="1"/>
</dbReference>
<dbReference type="PROSITE" id="PS50112">
    <property type="entry name" value="PAS"/>
    <property type="match status" value="1"/>
</dbReference>
<dbReference type="Pfam" id="PF02518">
    <property type="entry name" value="HATPase_c"/>
    <property type="match status" value="1"/>
</dbReference>
<protein>
    <recommendedName>
        <fullName evidence="2">histidine kinase</fullName>
        <ecNumber evidence="2">2.7.13.3</ecNumber>
    </recommendedName>
</protein>
<keyword evidence="12" id="KW-1185">Reference proteome</keyword>
<dbReference type="SUPFAM" id="SSF55874">
    <property type="entry name" value="ATPase domain of HSP90 chaperone/DNA topoisomerase II/histidine kinase"/>
    <property type="match status" value="1"/>
</dbReference>
<keyword evidence="6" id="KW-0418">Kinase</keyword>
<keyword evidence="5" id="KW-0547">Nucleotide-binding</keyword>
<proteinExistence type="predicted"/>
<evidence type="ECO:0000256" key="3">
    <source>
        <dbReference type="ARBA" id="ARBA00022553"/>
    </source>
</evidence>
<evidence type="ECO:0000256" key="6">
    <source>
        <dbReference type="ARBA" id="ARBA00022777"/>
    </source>
</evidence>
<name>A0ABS8JGN9_9GAMM</name>
<dbReference type="SMART" id="SM00388">
    <property type="entry name" value="HisKA"/>
    <property type="match status" value="1"/>
</dbReference>
<dbReference type="Proteomes" id="UP001165293">
    <property type="component" value="Unassembled WGS sequence"/>
</dbReference>
<dbReference type="InterPro" id="IPR003661">
    <property type="entry name" value="HisK_dim/P_dom"/>
</dbReference>